<dbReference type="EMBL" id="CAJVAP010000049">
    <property type="protein sequence ID" value="CAG7622670.1"/>
    <property type="molecule type" value="Genomic_DNA"/>
</dbReference>
<dbReference type="Pfam" id="PF07729">
    <property type="entry name" value="FCD"/>
    <property type="match status" value="1"/>
</dbReference>
<dbReference type="Pfam" id="PF00392">
    <property type="entry name" value="GntR"/>
    <property type="match status" value="1"/>
</dbReference>
<dbReference type="PANTHER" id="PTHR43537">
    <property type="entry name" value="TRANSCRIPTIONAL REGULATOR, GNTR FAMILY"/>
    <property type="match status" value="1"/>
</dbReference>
<gene>
    <name evidence="6" type="ORF">LEUCIP111803_02544</name>
</gene>
<name>A0A916K219_9MICO</name>
<dbReference type="SMART" id="SM00345">
    <property type="entry name" value="HTH_GNTR"/>
    <property type="match status" value="1"/>
</dbReference>
<evidence type="ECO:0000259" key="5">
    <source>
        <dbReference type="PROSITE" id="PS50949"/>
    </source>
</evidence>
<evidence type="ECO:0000256" key="2">
    <source>
        <dbReference type="ARBA" id="ARBA00023125"/>
    </source>
</evidence>
<evidence type="ECO:0000256" key="1">
    <source>
        <dbReference type="ARBA" id="ARBA00023015"/>
    </source>
</evidence>
<feature type="region of interest" description="Disordered" evidence="4">
    <location>
        <begin position="219"/>
        <end position="249"/>
    </location>
</feature>
<dbReference type="Proteomes" id="UP000693892">
    <property type="component" value="Unassembled WGS sequence"/>
</dbReference>
<dbReference type="PANTHER" id="PTHR43537:SF5">
    <property type="entry name" value="UXU OPERON TRANSCRIPTIONAL REGULATOR"/>
    <property type="match status" value="1"/>
</dbReference>
<dbReference type="AlphaFoldDB" id="A0A916K219"/>
<dbReference type="InterPro" id="IPR000524">
    <property type="entry name" value="Tscrpt_reg_HTH_GntR"/>
</dbReference>
<accession>A0A916K219</accession>
<dbReference type="PROSITE" id="PS50949">
    <property type="entry name" value="HTH_GNTR"/>
    <property type="match status" value="1"/>
</dbReference>
<keyword evidence="1" id="KW-0805">Transcription regulation</keyword>
<dbReference type="RefSeq" id="WP_218116455.1">
    <property type="nucleotide sequence ID" value="NZ_CAJVAP010000049.1"/>
</dbReference>
<keyword evidence="3" id="KW-0804">Transcription</keyword>
<keyword evidence="2" id="KW-0238">DNA-binding</keyword>
<dbReference type="GO" id="GO:0003700">
    <property type="term" value="F:DNA-binding transcription factor activity"/>
    <property type="evidence" value="ECO:0007669"/>
    <property type="project" value="InterPro"/>
</dbReference>
<comment type="caution">
    <text evidence="6">The sequence shown here is derived from an EMBL/GenBank/DDBJ whole genome shotgun (WGS) entry which is preliminary data.</text>
</comment>
<dbReference type="InterPro" id="IPR011711">
    <property type="entry name" value="GntR_C"/>
</dbReference>
<protein>
    <recommendedName>
        <fullName evidence="5">HTH gntR-type domain-containing protein</fullName>
    </recommendedName>
</protein>
<sequence length="249" mass="26711">MRASDLAYATLLEEIQSGALAPGTVLAEVEQAARLGVSRTPAREAIGRLVAEGLAAQQSPRITVVTDFDADELRALFELRRALEESAARIAARRGDPTVFAALAHDFAAAHPESSNGTRGYDAVDAYYALIARFDAALDRAVDNAYFAQSLRTVRTHLARARRLARDNRERLLASVVEHRLIAEAIAAGDAELAAHATHVHLHNALGAILDSLTEADLHPSSCAPSHHSEPVDSATVAQNDEDETEGIR</sequence>
<reference evidence="6" key="1">
    <citation type="submission" date="2021-06" db="EMBL/GenBank/DDBJ databases">
        <authorList>
            <person name="Criscuolo A."/>
        </authorList>
    </citation>
    <scope>NUCLEOTIDE SEQUENCE</scope>
    <source>
        <strain evidence="6">CIP111803</strain>
    </source>
</reference>
<feature type="compositionally biased region" description="Acidic residues" evidence="4">
    <location>
        <begin position="240"/>
        <end position="249"/>
    </location>
</feature>
<organism evidence="6 7">
    <name type="scientific">Leucobacter soli</name>
    <dbReference type="NCBI Taxonomy" id="2812850"/>
    <lineage>
        <taxon>Bacteria</taxon>
        <taxon>Bacillati</taxon>
        <taxon>Actinomycetota</taxon>
        <taxon>Actinomycetes</taxon>
        <taxon>Micrococcales</taxon>
        <taxon>Microbacteriaceae</taxon>
        <taxon>Leucobacter</taxon>
    </lineage>
</organism>
<feature type="domain" description="HTH gntR-type" evidence="5">
    <location>
        <begin position="1"/>
        <end position="68"/>
    </location>
</feature>
<evidence type="ECO:0000313" key="6">
    <source>
        <dbReference type="EMBL" id="CAG7622670.1"/>
    </source>
</evidence>
<dbReference type="GO" id="GO:0003677">
    <property type="term" value="F:DNA binding"/>
    <property type="evidence" value="ECO:0007669"/>
    <property type="project" value="UniProtKB-KW"/>
</dbReference>
<evidence type="ECO:0000256" key="4">
    <source>
        <dbReference type="SAM" id="MobiDB-lite"/>
    </source>
</evidence>
<keyword evidence="7" id="KW-1185">Reference proteome</keyword>
<evidence type="ECO:0000256" key="3">
    <source>
        <dbReference type="ARBA" id="ARBA00023163"/>
    </source>
</evidence>
<evidence type="ECO:0000313" key="7">
    <source>
        <dbReference type="Proteomes" id="UP000693892"/>
    </source>
</evidence>
<dbReference type="SMART" id="SM00895">
    <property type="entry name" value="FCD"/>
    <property type="match status" value="1"/>
</dbReference>
<proteinExistence type="predicted"/>